<reference evidence="2 3" key="1">
    <citation type="submission" date="2020-08" db="EMBL/GenBank/DDBJ databases">
        <authorList>
            <person name="Seo M.-J."/>
        </authorList>
    </citation>
    <scope>NUCLEOTIDE SEQUENCE [LARGE SCALE GENOMIC DNA]</scope>
    <source>
        <strain evidence="2 3">KIGAM211</strain>
    </source>
</reference>
<keyword evidence="1" id="KW-1133">Transmembrane helix</keyword>
<dbReference type="EMBL" id="JACKXE010000001">
    <property type="protein sequence ID" value="MBB6628515.1"/>
    <property type="molecule type" value="Genomic_DNA"/>
</dbReference>
<proteinExistence type="predicted"/>
<keyword evidence="1" id="KW-0812">Transmembrane</keyword>
<protein>
    <recommendedName>
        <fullName evidence="4">Oligosaccharide repeat unit polymerase</fullName>
    </recommendedName>
</protein>
<sequence length="448" mass="47255">MGALGIDFGAILGSLPLALLLAVSLGAAVLYKFSNGAFSGSAAIVLLFMAFACLVGMLPSKNPLYDVNPGTYLAWLTVLGFTSMAIGVIVGSRPGKLGVSVDSSYEGWGARSVAVVLWGAATAALINYGTGDIPLLAADINQTRLNGTDAGLLGRFWPIIFPLLQLGAISGFLPKFRTERAGPRKGGVEAWFGLLCLGLLILSGSRSLVFIPLVAISLLQIEKRRFGLLKIAVGVAMILVAVGVIGAARVNSVEQQNLLRATGAEAGEGWLGSATVAIDLALQTGPRVWASAENRLGGERIHGDLLVGDIRNFFEPSVERSDRQVTRLIGRDPTVLGGSPPTVWGGLNLDFGALGVLLGGAGMGWVLARSRVGYLRTPSRAAALWYAYIGTYFLLSIYSYVSVRPSWLVAAGFCLFVRYADRYSNAHSYGVEVQRVSRGSGGAYSRPV</sequence>
<evidence type="ECO:0000313" key="2">
    <source>
        <dbReference type="EMBL" id="MBB6628515.1"/>
    </source>
</evidence>
<feature type="transmembrane region" description="Helical" evidence="1">
    <location>
        <begin position="380"/>
        <end position="398"/>
    </location>
</feature>
<feature type="transmembrane region" description="Helical" evidence="1">
    <location>
        <begin position="192"/>
        <end position="219"/>
    </location>
</feature>
<dbReference type="AlphaFoldDB" id="A0A7X0VBK5"/>
<name>A0A7X0VBK5_9ACTN</name>
<feature type="transmembrane region" description="Helical" evidence="1">
    <location>
        <begin position="70"/>
        <end position="90"/>
    </location>
</feature>
<dbReference type="RefSeq" id="WP_185253566.1">
    <property type="nucleotide sequence ID" value="NZ_JACKXE010000001.1"/>
</dbReference>
<keyword evidence="3" id="KW-1185">Reference proteome</keyword>
<comment type="caution">
    <text evidence="2">The sequence shown here is derived from an EMBL/GenBank/DDBJ whole genome shotgun (WGS) entry which is preliminary data.</text>
</comment>
<evidence type="ECO:0000256" key="1">
    <source>
        <dbReference type="SAM" id="Phobius"/>
    </source>
</evidence>
<evidence type="ECO:0008006" key="4">
    <source>
        <dbReference type="Google" id="ProtNLM"/>
    </source>
</evidence>
<keyword evidence="1" id="KW-0472">Membrane</keyword>
<dbReference type="Proteomes" id="UP000523955">
    <property type="component" value="Unassembled WGS sequence"/>
</dbReference>
<feature type="transmembrane region" description="Helical" evidence="1">
    <location>
        <begin position="351"/>
        <end position="368"/>
    </location>
</feature>
<accession>A0A7X0VBK5</accession>
<feature type="transmembrane region" description="Helical" evidence="1">
    <location>
        <begin position="36"/>
        <end position="58"/>
    </location>
</feature>
<evidence type="ECO:0000313" key="3">
    <source>
        <dbReference type="Proteomes" id="UP000523955"/>
    </source>
</evidence>
<organism evidence="2 3">
    <name type="scientific">Nocardioides luti</name>
    <dbReference type="NCBI Taxonomy" id="2761101"/>
    <lineage>
        <taxon>Bacteria</taxon>
        <taxon>Bacillati</taxon>
        <taxon>Actinomycetota</taxon>
        <taxon>Actinomycetes</taxon>
        <taxon>Propionibacteriales</taxon>
        <taxon>Nocardioidaceae</taxon>
        <taxon>Nocardioides</taxon>
    </lineage>
</organism>
<feature type="transmembrane region" description="Helical" evidence="1">
    <location>
        <begin position="110"/>
        <end position="131"/>
    </location>
</feature>
<gene>
    <name evidence="2" type="ORF">H5V45_14415</name>
</gene>
<feature type="transmembrane region" description="Helical" evidence="1">
    <location>
        <begin position="152"/>
        <end position="172"/>
    </location>
</feature>
<feature type="transmembrane region" description="Helical" evidence="1">
    <location>
        <begin position="231"/>
        <end position="250"/>
    </location>
</feature>